<evidence type="ECO:0000256" key="12">
    <source>
        <dbReference type="SAM" id="Phobius"/>
    </source>
</evidence>
<dbReference type="GO" id="GO:0031966">
    <property type="term" value="C:mitochondrial membrane"/>
    <property type="evidence" value="ECO:0007669"/>
    <property type="project" value="UniProtKB-SubCell"/>
</dbReference>
<keyword evidence="7 12" id="KW-1133">Transmembrane helix</keyword>
<comment type="subcellular location">
    <subcellularLocation>
        <location evidence="1 11">Mitochondrion membrane</location>
        <topology evidence="1 11">Single-pass membrane protein</topology>
    </subcellularLocation>
</comment>
<reference evidence="13" key="1">
    <citation type="journal article" date="2019" name="Mar. Biol. Res.">
        <title>Mitochondrial gene rearrangement and phylogenetic relationships in the Amphilepidida and Ophiacanthida (Echinodermata, Ophiuroidea).</title>
        <authorList>
            <person name="Lee T."/>
            <person name="Bae Y.J."/>
            <person name="Shin S."/>
        </authorList>
    </citation>
    <scope>NUCLEOTIDE SEQUENCE</scope>
</reference>
<name>A0A513X060_9ECHI</name>
<keyword evidence="10 12" id="KW-0472">Membrane</keyword>
<evidence type="ECO:0000256" key="1">
    <source>
        <dbReference type="ARBA" id="ARBA00004304"/>
    </source>
</evidence>
<dbReference type="GO" id="GO:0015986">
    <property type="term" value="P:proton motive force-driven ATP synthesis"/>
    <property type="evidence" value="ECO:0007669"/>
    <property type="project" value="InterPro"/>
</dbReference>
<dbReference type="GO" id="GO:0045259">
    <property type="term" value="C:proton-transporting ATP synthase complex"/>
    <property type="evidence" value="ECO:0007669"/>
    <property type="project" value="UniProtKB-KW"/>
</dbReference>
<feature type="transmembrane region" description="Helical" evidence="12">
    <location>
        <begin position="6"/>
        <end position="27"/>
    </location>
</feature>
<evidence type="ECO:0000256" key="4">
    <source>
        <dbReference type="ARBA" id="ARBA00022547"/>
    </source>
</evidence>
<keyword evidence="6 11" id="KW-0375">Hydrogen ion transport</keyword>
<dbReference type="InterPro" id="IPR001421">
    <property type="entry name" value="ATP8_metazoa"/>
</dbReference>
<protein>
    <recommendedName>
        <fullName evidence="11">ATP synthase complex subunit 8</fullName>
    </recommendedName>
</protein>
<dbReference type="Pfam" id="PF00895">
    <property type="entry name" value="ATP-synt_8"/>
    <property type="match status" value="1"/>
</dbReference>
<evidence type="ECO:0000256" key="3">
    <source>
        <dbReference type="ARBA" id="ARBA00022448"/>
    </source>
</evidence>
<evidence type="ECO:0000256" key="11">
    <source>
        <dbReference type="RuleBase" id="RU003661"/>
    </source>
</evidence>
<organism evidence="13">
    <name type="scientific">Ophiarachnella infernalis</name>
    <dbReference type="NCBI Taxonomy" id="2587522"/>
    <lineage>
        <taxon>Eukaryota</taxon>
        <taxon>Metazoa</taxon>
        <taxon>Echinodermata</taxon>
        <taxon>Eleutherozoa</taxon>
        <taxon>Asterozoa</taxon>
        <taxon>Ophiuroidea</taxon>
        <taxon>Myophiuroidea</taxon>
        <taxon>Metophiurida</taxon>
        <taxon>Ophintegrida</taxon>
        <taxon>Amphilepidida</taxon>
        <taxon>Ophiurina</taxon>
        <taxon>Ophiodermatina</taxon>
        <taxon>Ophiodermatidae</taxon>
        <taxon>Ophiarachnella</taxon>
    </lineage>
</organism>
<evidence type="ECO:0000256" key="2">
    <source>
        <dbReference type="ARBA" id="ARBA00008892"/>
    </source>
</evidence>
<accession>A0A513X060</accession>
<dbReference type="GO" id="GO:0015078">
    <property type="term" value="F:proton transmembrane transporter activity"/>
    <property type="evidence" value="ECO:0007669"/>
    <property type="project" value="InterPro"/>
</dbReference>
<gene>
    <name evidence="13" type="primary">ATP8</name>
</gene>
<keyword evidence="8 11" id="KW-0406">Ion transport</keyword>
<dbReference type="AlphaFoldDB" id="A0A513X060"/>
<sequence length="54" mass="6520">MPQLDFSIWLINLLYNWTFLCTICILINNTNNPTYLLNQNLNQASNNYTNWTWH</sequence>
<keyword evidence="3 11" id="KW-0813">Transport</keyword>
<geneLocation type="mitochondrion" evidence="13"/>
<evidence type="ECO:0000313" key="13">
    <source>
        <dbReference type="EMBL" id="QDH07326.1"/>
    </source>
</evidence>
<dbReference type="EMBL" id="MH424435">
    <property type="protein sequence ID" value="QDH07326.1"/>
    <property type="molecule type" value="Genomic_DNA"/>
</dbReference>
<proteinExistence type="inferred from homology"/>
<comment type="similarity">
    <text evidence="2 11">Belongs to the ATPase protein 8 family.</text>
</comment>
<evidence type="ECO:0000256" key="9">
    <source>
        <dbReference type="ARBA" id="ARBA00023128"/>
    </source>
</evidence>
<evidence type="ECO:0000256" key="5">
    <source>
        <dbReference type="ARBA" id="ARBA00022692"/>
    </source>
</evidence>
<evidence type="ECO:0000256" key="10">
    <source>
        <dbReference type="ARBA" id="ARBA00023136"/>
    </source>
</evidence>
<keyword evidence="9 11" id="KW-0496">Mitochondrion</keyword>
<keyword evidence="5 11" id="KW-0812">Transmembrane</keyword>
<evidence type="ECO:0000256" key="7">
    <source>
        <dbReference type="ARBA" id="ARBA00022989"/>
    </source>
</evidence>
<evidence type="ECO:0000256" key="6">
    <source>
        <dbReference type="ARBA" id="ARBA00022781"/>
    </source>
</evidence>
<keyword evidence="4 11" id="KW-0138">CF(0)</keyword>
<evidence type="ECO:0000256" key="8">
    <source>
        <dbReference type="ARBA" id="ARBA00023065"/>
    </source>
</evidence>